<reference evidence="1 2" key="1">
    <citation type="journal article" date="2012" name="PLoS Pathog.">
        <title>Diverse lifestyles and strategies of plant pathogenesis encoded in the genomes of eighteen Dothideomycetes fungi.</title>
        <authorList>
            <person name="Ohm R.A."/>
            <person name="Feau N."/>
            <person name="Henrissat B."/>
            <person name="Schoch C.L."/>
            <person name="Horwitz B.A."/>
            <person name="Barry K.W."/>
            <person name="Condon B.J."/>
            <person name="Copeland A.C."/>
            <person name="Dhillon B."/>
            <person name="Glaser F."/>
            <person name="Hesse C.N."/>
            <person name="Kosti I."/>
            <person name="LaButti K."/>
            <person name="Lindquist E.A."/>
            <person name="Lucas S."/>
            <person name="Salamov A.A."/>
            <person name="Bradshaw R.E."/>
            <person name="Ciuffetti L."/>
            <person name="Hamelin R.C."/>
            <person name="Kema G.H.J."/>
            <person name="Lawrence C."/>
            <person name="Scott J.A."/>
            <person name="Spatafora J.W."/>
            <person name="Turgeon B.G."/>
            <person name="de Wit P.J.G.M."/>
            <person name="Zhong S."/>
            <person name="Goodwin S.B."/>
            <person name="Grigoriev I.V."/>
        </authorList>
    </citation>
    <scope>NUCLEOTIDE SEQUENCE [LARGE SCALE GENOMIC DNA]</scope>
    <source>
        <strain evidence="1 2">SO2202</strain>
    </source>
</reference>
<name>M3C865_SPHMS</name>
<dbReference type="AlphaFoldDB" id="M3C865"/>
<evidence type="ECO:0000313" key="2">
    <source>
        <dbReference type="Proteomes" id="UP000016931"/>
    </source>
</evidence>
<organism evidence="1 2">
    <name type="scientific">Sphaerulina musiva (strain SO2202)</name>
    <name type="common">Poplar stem canker fungus</name>
    <name type="synonym">Septoria musiva</name>
    <dbReference type="NCBI Taxonomy" id="692275"/>
    <lineage>
        <taxon>Eukaryota</taxon>
        <taxon>Fungi</taxon>
        <taxon>Dikarya</taxon>
        <taxon>Ascomycota</taxon>
        <taxon>Pezizomycotina</taxon>
        <taxon>Dothideomycetes</taxon>
        <taxon>Dothideomycetidae</taxon>
        <taxon>Mycosphaerellales</taxon>
        <taxon>Mycosphaerellaceae</taxon>
        <taxon>Sphaerulina</taxon>
    </lineage>
</organism>
<dbReference type="RefSeq" id="XP_016756206.1">
    <property type="nucleotide sequence ID" value="XM_016907408.1"/>
</dbReference>
<protein>
    <submittedName>
        <fullName evidence="1">Uncharacterized protein</fullName>
    </submittedName>
</protein>
<dbReference type="HOGENOM" id="CLU_1826509_0_0_1"/>
<proteinExistence type="predicted"/>
<dbReference type="EMBL" id="KB456272">
    <property type="protein sequence ID" value="EMF08085.1"/>
    <property type="molecule type" value="Genomic_DNA"/>
</dbReference>
<dbReference type="Proteomes" id="UP000016931">
    <property type="component" value="Unassembled WGS sequence"/>
</dbReference>
<accession>M3C865</accession>
<gene>
    <name evidence="1" type="ORF">SEPMUDRAFT_152374</name>
</gene>
<sequence>MCSSAALPTPTRQACSRSGCELFLLQRSKPQQHLLTAQPMCSPFHRRIRVNDSRSRVAIFCRVDFIFTCTVATSRCTRRGLSPQTRKSALQCGDDNGWDGLLNALYTRRLSWRFHAAVGLDQRSGSEARAARRNDTSRRRQ</sequence>
<evidence type="ECO:0000313" key="1">
    <source>
        <dbReference type="EMBL" id="EMF08085.1"/>
    </source>
</evidence>
<dbReference type="GeneID" id="27904545"/>
<keyword evidence="2" id="KW-1185">Reference proteome</keyword>